<dbReference type="EMBL" id="LAZR01017779">
    <property type="protein sequence ID" value="KKL99005.1"/>
    <property type="molecule type" value="Genomic_DNA"/>
</dbReference>
<dbReference type="Gene3D" id="1.10.132.20">
    <property type="entry name" value="Ribosome-recycling factor"/>
    <property type="match status" value="1"/>
</dbReference>
<dbReference type="InterPro" id="IPR023584">
    <property type="entry name" value="Ribosome_recyc_fac_dom"/>
</dbReference>
<organism evidence="2">
    <name type="scientific">marine sediment metagenome</name>
    <dbReference type="NCBI Taxonomy" id="412755"/>
    <lineage>
        <taxon>unclassified sequences</taxon>
        <taxon>metagenomes</taxon>
        <taxon>ecological metagenomes</taxon>
    </lineage>
</organism>
<dbReference type="Pfam" id="PF01765">
    <property type="entry name" value="RRF"/>
    <property type="match status" value="1"/>
</dbReference>
<comment type="caution">
    <text evidence="2">The sequence shown here is derived from an EMBL/GenBank/DDBJ whole genome shotgun (WGS) entry which is preliminary data.</text>
</comment>
<evidence type="ECO:0000259" key="1">
    <source>
        <dbReference type="Pfam" id="PF01765"/>
    </source>
</evidence>
<proteinExistence type="predicted"/>
<dbReference type="AlphaFoldDB" id="A0A0F9IZC9"/>
<accession>A0A0F9IZC9</accession>
<name>A0A0F9IZC9_9ZZZZ</name>
<dbReference type="InterPro" id="IPR036191">
    <property type="entry name" value="RRF_sf"/>
</dbReference>
<sequence length="141" mass="16696">MVFLLLNINKMKIKPINTKEGIKQRDKALSKLAQAKSRWSTRRYAQEYLGEFVDNLMQFFTEKLIKDCCTLQRKGKTEDTRVAIRNIRRDGNEEVKEAEKKDHISKDDSKKVLIDIQKITDEYIDELNKLMEIKETEIMEI</sequence>
<evidence type="ECO:0000313" key="2">
    <source>
        <dbReference type="EMBL" id="KKL99005.1"/>
    </source>
</evidence>
<gene>
    <name evidence="2" type="ORF">LCGC14_1818810</name>
</gene>
<feature type="domain" description="Ribosome recycling factor" evidence="1">
    <location>
        <begin position="73"/>
        <end position="139"/>
    </location>
</feature>
<dbReference type="SUPFAM" id="SSF55194">
    <property type="entry name" value="Ribosome recycling factor, RRF"/>
    <property type="match status" value="1"/>
</dbReference>
<protein>
    <recommendedName>
        <fullName evidence="1">Ribosome recycling factor domain-containing protein</fullName>
    </recommendedName>
</protein>
<reference evidence="2" key="1">
    <citation type="journal article" date="2015" name="Nature">
        <title>Complex archaea that bridge the gap between prokaryotes and eukaryotes.</title>
        <authorList>
            <person name="Spang A."/>
            <person name="Saw J.H."/>
            <person name="Jorgensen S.L."/>
            <person name="Zaremba-Niedzwiedzka K."/>
            <person name="Martijn J."/>
            <person name="Lind A.E."/>
            <person name="van Eijk R."/>
            <person name="Schleper C."/>
            <person name="Guy L."/>
            <person name="Ettema T.J."/>
        </authorList>
    </citation>
    <scope>NUCLEOTIDE SEQUENCE</scope>
</reference>